<protein>
    <recommendedName>
        <fullName evidence="3">CAP-Gly domain-containing protein</fullName>
    </recommendedName>
</protein>
<evidence type="ECO:0000256" key="2">
    <source>
        <dbReference type="ARBA" id="ARBA00022737"/>
    </source>
</evidence>
<evidence type="ECO:0000313" key="4">
    <source>
        <dbReference type="EMBL" id="KAJ1968716.1"/>
    </source>
</evidence>
<dbReference type="Gene3D" id="3.80.10.10">
    <property type="entry name" value="Ribonuclease Inhibitor"/>
    <property type="match status" value="2"/>
</dbReference>
<dbReference type="PROSITE" id="PS51450">
    <property type="entry name" value="LRR"/>
    <property type="match status" value="2"/>
</dbReference>
<dbReference type="SMART" id="SM00369">
    <property type="entry name" value="LRR_TYP"/>
    <property type="match status" value="5"/>
</dbReference>
<accession>A0A9W8AT57</accession>
<dbReference type="InterPro" id="IPR001611">
    <property type="entry name" value="Leu-rich_rpt"/>
</dbReference>
<dbReference type="InterPro" id="IPR032675">
    <property type="entry name" value="LRR_dom_sf"/>
</dbReference>
<name>A0A9W8AT57_9FUNG</name>
<keyword evidence="2" id="KW-0677">Repeat</keyword>
<comment type="caution">
    <text evidence="4">The sequence shown here is derived from an EMBL/GenBank/DDBJ whole genome shotgun (WGS) entry which is preliminary data.</text>
</comment>
<dbReference type="Gene3D" id="3.10.20.90">
    <property type="entry name" value="Phosphatidylinositol 3-kinase Catalytic Subunit, Chain A, domain 1"/>
    <property type="match status" value="1"/>
</dbReference>
<reference evidence="4" key="1">
    <citation type="submission" date="2022-07" db="EMBL/GenBank/DDBJ databases">
        <title>Phylogenomic reconstructions and comparative analyses of Kickxellomycotina fungi.</title>
        <authorList>
            <person name="Reynolds N.K."/>
            <person name="Stajich J.E."/>
            <person name="Barry K."/>
            <person name="Grigoriev I.V."/>
            <person name="Crous P."/>
            <person name="Smith M.E."/>
        </authorList>
    </citation>
    <scope>NUCLEOTIDE SEQUENCE</scope>
    <source>
        <strain evidence="4">RSA 1196</strain>
    </source>
</reference>
<dbReference type="Pfam" id="PF01302">
    <property type="entry name" value="CAP_GLY"/>
    <property type="match status" value="1"/>
</dbReference>
<dbReference type="PROSITE" id="PS50245">
    <property type="entry name" value="CAP_GLY_2"/>
    <property type="match status" value="1"/>
</dbReference>
<organism evidence="4 5">
    <name type="scientific">Dispira parvispora</name>
    <dbReference type="NCBI Taxonomy" id="1520584"/>
    <lineage>
        <taxon>Eukaryota</taxon>
        <taxon>Fungi</taxon>
        <taxon>Fungi incertae sedis</taxon>
        <taxon>Zoopagomycota</taxon>
        <taxon>Kickxellomycotina</taxon>
        <taxon>Dimargaritomycetes</taxon>
        <taxon>Dimargaritales</taxon>
        <taxon>Dimargaritaceae</taxon>
        <taxon>Dispira</taxon>
    </lineage>
</organism>
<sequence length="606" mass="67490">MTNTVGRRLEYKGAIGTVRYLGKVGTAPGEWYGIEWDDPDRGKHNGSKDGTVYFTCQAPTTATAGSFVKTTAAGIQWGVAFTDALVKRYLVTPQGELSPFMSPELLDRPHLRAALERCIGTALPLEQRIINDSKDPASGLDSEFYLGDTSVKVQTVGWDESQSRLSQLDKLATLGLAKQNISIVDPNDLDLATKLDSVEALDLSSNLLCDWVDVYLLAIRLPCLQLLRLNHNRFRAWELPSDPLMDRPTLLHLHTLSLNHTLAKWPDVLKVLTHIRGLKHLALGFNQIQTLTTTTNITSDSTEDDNHATSDESVTEMLANLQFLSLEGNALSRWQDLTVLARLPNLETLDLRNNQLVDIEYTSHLGRVTAPPATEIAFPRLHTLWLDDNSLTTWTAVDQLNQFPQLRNLRFKGNPISQGLTPDRVRLLLVGRVGGITGLNGSELGPRERKDLELYYLKLIANDFPTLDKASIIQVHPRYPALVQLYGAPIPATLRGEDQRTIHHRLIQLTIGLTTTPQDATLARPITKNILVNTSIRALRLVCCRLFHLRLPVQLVYRSANDVEVAKENHDEGPTPSYIQSLDDDFATLQDYRPIDGGQILVTPTA</sequence>
<dbReference type="SMART" id="SM01052">
    <property type="entry name" value="CAP_GLY"/>
    <property type="match status" value="1"/>
</dbReference>
<dbReference type="InterPro" id="IPR025875">
    <property type="entry name" value="Leu-rich_rpt_4"/>
</dbReference>
<dbReference type="InterPro" id="IPR003591">
    <property type="entry name" value="Leu-rich_rpt_typical-subtyp"/>
</dbReference>
<dbReference type="PROSITE" id="PS00845">
    <property type="entry name" value="CAP_GLY_1"/>
    <property type="match status" value="1"/>
</dbReference>
<keyword evidence="1" id="KW-0433">Leucine-rich repeat</keyword>
<dbReference type="Gene3D" id="2.30.30.190">
    <property type="entry name" value="CAP Gly-rich-like domain"/>
    <property type="match status" value="1"/>
</dbReference>
<dbReference type="Proteomes" id="UP001150925">
    <property type="component" value="Unassembled WGS sequence"/>
</dbReference>
<proteinExistence type="predicted"/>
<evidence type="ECO:0000313" key="5">
    <source>
        <dbReference type="Proteomes" id="UP001150925"/>
    </source>
</evidence>
<dbReference type="Pfam" id="PF12799">
    <property type="entry name" value="LRR_4"/>
    <property type="match status" value="1"/>
</dbReference>
<dbReference type="OrthoDB" id="5273213at2759"/>
<gene>
    <name evidence="4" type="ORF">IWQ62_001076</name>
</gene>
<dbReference type="PANTHER" id="PTHR18849:SF0">
    <property type="entry name" value="CILIA- AND FLAGELLA-ASSOCIATED PROTEIN 410-RELATED"/>
    <property type="match status" value="1"/>
</dbReference>
<keyword evidence="5" id="KW-1185">Reference proteome</keyword>
<dbReference type="SUPFAM" id="SSF74924">
    <property type="entry name" value="Cap-Gly domain"/>
    <property type="match status" value="1"/>
</dbReference>
<dbReference type="GO" id="GO:0007010">
    <property type="term" value="P:cytoskeleton organization"/>
    <property type="evidence" value="ECO:0007669"/>
    <property type="project" value="TreeGrafter"/>
</dbReference>
<dbReference type="EMBL" id="JANBPY010000145">
    <property type="protein sequence ID" value="KAJ1968716.1"/>
    <property type="molecule type" value="Genomic_DNA"/>
</dbReference>
<dbReference type="SMART" id="SM00365">
    <property type="entry name" value="LRR_SD22"/>
    <property type="match status" value="2"/>
</dbReference>
<feature type="domain" description="CAP-Gly" evidence="3">
    <location>
        <begin position="22"/>
        <end position="69"/>
    </location>
</feature>
<dbReference type="InterPro" id="IPR000938">
    <property type="entry name" value="CAP-Gly_domain"/>
</dbReference>
<dbReference type="SUPFAM" id="SSF52058">
    <property type="entry name" value="L domain-like"/>
    <property type="match status" value="1"/>
</dbReference>
<evidence type="ECO:0000259" key="3">
    <source>
        <dbReference type="PROSITE" id="PS50245"/>
    </source>
</evidence>
<evidence type="ECO:0000256" key="1">
    <source>
        <dbReference type="ARBA" id="ARBA00022614"/>
    </source>
</evidence>
<dbReference type="AlphaFoldDB" id="A0A9W8AT57"/>
<dbReference type="PANTHER" id="PTHR18849">
    <property type="entry name" value="LEUCINE RICH REPEAT PROTEIN"/>
    <property type="match status" value="1"/>
</dbReference>
<dbReference type="InterPro" id="IPR036859">
    <property type="entry name" value="CAP-Gly_dom_sf"/>
</dbReference>